<accession>A0A1D7YME7</accession>
<feature type="compositionally biased region" description="Polar residues" evidence="1">
    <location>
        <begin position="13"/>
        <end position="23"/>
    </location>
</feature>
<name>A0A1D7YME7_9ACTN</name>
<gene>
    <name evidence="2" type="ORF">BFF78_41640</name>
</gene>
<evidence type="ECO:0000256" key="1">
    <source>
        <dbReference type="SAM" id="MobiDB-lite"/>
    </source>
</evidence>
<reference evidence="3" key="1">
    <citation type="submission" date="2016-09" db="EMBL/GenBank/DDBJ databases">
        <title>Streptomyces puniciscabiei strain:TW1S1 Genome sequencing and assembly.</title>
        <authorList>
            <person name="Kim M.-K."/>
            <person name="Kim S.B."/>
        </authorList>
    </citation>
    <scope>NUCLEOTIDE SEQUENCE [LARGE SCALE GENOMIC DNA]</scope>
    <source>
        <strain evidence="3">TW1S1</strain>
    </source>
</reference>
<dbReference type="Proteomes" id="UP000094960">
    <property type="component" value="Chromosome"/>
</dbReference>
<keyword evidence="3" id="KW-1185">Reference proteome</keyword>
<proteinExistence type="predicted"/>
<organism evidence="2 3">
    <name type="scientific">Streptomyces fodineus</name>
    <dbReference type="NCBI Taxonomy" id="1904616"/>
    <lineage>
        <taxon>Bacteria</taxon>
        <taxon>Bacillati</taxon>
        <taxon>Actinomycetota</taxon>
        <taxon>Actinomycetes</taxon>
        <taxon>Kitasatosporales</taxon>
        <taxon>Streptomycetaceae</taxon>
        <taxon>Streptomyces</taxon>
    </lineage>
</organism>
<dbReference type="EMBL" id="CP017248">
    <property type="protein sequence ID" value="AOR36694.1"/>
    <property type="molecule type" value="Genomic_DNA"/>
</dbReference>
<sequence>MPPEAGTGRYGSGNASHSHTPNGSGTGHAGPAGVQVSPACGWAGNPNTHLAAGMGRYIAARDWLTVYQLTSYAPDLNTVEGIWSILRITPSDERPGFLSGYF</sequence>
<evidence type="ECO:0008006" key="4">
    <source>
        <dbReference type="Google" id="ProtNLM"/>
    </source>
</evidence>
<evidence type="ECO:0000313" key="3">
    <source>
        <dbReference type="Proteomes" id="UP000094960"/>
    </source>
</evidence>
<dbReference type="AlphaFoldDB" id="A0A1D7YME7"/>
<protein>
    <recommendedName>
        <fullName evidence="4">Tc1-like transposase DDE domain-containing protein</fullName>
    </recommendedName>
</protein>
<feature type="region of interest" description="Disordered" evidence="1">
    <location>
        <begin position="1"/>
        <end position="36"/>
    </location>
</feature>
<dbReference type="KEGG" id="spun:BFF78_41640"/>
<evidence type="ECO:0000313" key="2">
    <source>
        <dbReference type="EMBL" id="AOR36694.1"/>
    </source>
</evidence>